<protein>
    <recommendedName>
        <fullName evidence="5">Lipoprotein</fullName>
    </recommendedName>
</protein>
<feature type="signal peptide" evidence="2">
    <location>
        <begin position="1"/>
        <end position="24"/>
    </location>
</feature>
<comment type="caution">
    <text evidence="3">The sequence shown here is derived from an EMBL/GenBank/DDBJ whole genome shotgun (WGS) entry which is preliminary data.</text>
</comment>
<dbReference type="PROSITE" id="PS51257">
    <property type="entry name" value="PROKAR_LIPOPROTEIN"/>
    <property type="match status" value="1"/>
</dbReference>
<dbReference type="AlphaFoldDB" id="A0A511BA37"/>
<proteinExistence type="predicted"/>
<dbReference type="EMBL" id="BJUZ01000004">
    <property type="protein sequence ID" value="GEK94687.1"/>
    <property type="molecule type" value="Genomic_DNA"/>
</dbReference>
<feature type="region of interest" description="Disordered" evidence="1">
    <location>
        <begin position="26"/>
        <end position="57"/>
    </location>
</feature>
<organism evidence="3 4">
    <name type="scientific">Gluconobacter wancherniae NBRC 103581</name>
    <dbReference type="NCBI Taxonomy" id="656744"/>
    <lineage>
        <taxon>Bacteria</taxon>
        <taxon>Pseudomonadati</taxon>
        <taxon>Pseudomonadota</taxon>
        <taxon>Alphaproteobacteria</taxon>
        <taxon>Acetobacterales</taxon>
        <taxon>Acetobacteraceae</taxon>
        <taxon>Gluconobacter</taxon>
    </lineage>
</organism>
<gene>
    <name evidence="3" type="ORF">GWA01_24570</name>
</gene>
<keyword evidence="4" id="KW-1185">Reference proteome</keyword>
<evidence type="ECO:0000313" key="4">
    <source>
        <dbReference type="Proteomes" id="UP000321230"/>
    </source>
</evidence>
<name>A0A511BA37_9PROT</name>
<feature type="compositionally biased region" description="Gly residues" evidence="1">
    <location>
        <begin position="46"/>
        <end position="57"/>
    </location>
</feature>
<dbReference type="Proteomes" id="UP000321230">
    <property type="component" value="Unassembled WGS sequence"/>
</dbReference>
<sequence length="77" mass="8039">MCVNDLKKLLPFAAMLLLAGCASHQQSDMNEDSGNGEYASNDSSGEPGGGRGHGGGNSIWSDVFRTALQTGMGFVHH</sequence>
<keyword evidence="2" id="KW-0732">Signal</keyword>
<reference evidence="3 4" key="1">
    <citation type="submission" date="2019-07" db="EMBL/GenBank/DDBJ databases">
        <title>Whole genome shotgun sequence of Gluconobacter wancherniae NBRC 103581.</title>
        <authorList>
            <person name="Hosoyama A."/>
            <person name="Uohara A."/>
            <person name="Ohji S."/>
            <person name="Ichikawa N."/>
        </authorList>
    </citation>
    <scope>NUCLEOTIDE SEQUENCE [LARGE SCALE GENOMIC DNA]</scope>
    <source>
        <strain evidence="3 4">NBRC 103581</strain>
    </source>
</reference>
<evidence type="ECO:0000313" key="3">
    <source>
        <dbReference type="EMBL" id="GEK94687.1"/>
    </source>
</evidence>
<accession>A0A511BA37</accession>
<evidence type="ECO:0000256" key="2">
    <source>
        <dbReference type="SAM" id="SignalP"/>
    </source>
</evidence>
<evidence type="ECO:0000256" key="1">
    <source>
        <dbReference type="SAM" id="MobiDB-lite"/>
    </source>
</evidence>
<evidence type="ECO:0008006" key="5">
    <source>
        <dbReference type="Google" id="ProtNLM"/>
    </source>
</evidence>
<feature type="chain" id="PRO_5022091582" description="Lipoprotein" evidence="2">
    <location>
        <begin position="25"/>
        <end position="77"/>
    </location>
</feature>